<keyword evidence="5" id="KW-0175">Coiled coil</keyword>
<evidence type="ECO:0000256" key="3">
    <source>
        <dbReference type="ARBA" id="ARBA00022553"/>
    </source>
</evidence>
<dbReference type="GO" id="GO:0005813">
    <property type="term" value="C:centrosome"/>
    <property type="evidence" value="ECO:0007669"/>
    <property type="project" value="UniProtKB-SubCell"/>
</dbReference>
<evidence type="ECO:0000256" key="5">
    <source>
        <dbReference type="SAM" id="Coils"/>
    </source>
</evidence>
<sequence>EKCAELETSLEMMRVEYEKCEDYWQGKLNEERAIYDQEQRLSDEKFAELEAKIQEYAEVYNEEDKRGGGRLPPIDERDSLEKQVTDLEEEFELFKKSALMESQYKTEKIEKLQNELHELRKRQTDMVRVTQDVGVQAPEHTCEFRLHEPRSTPRSKVCVPVIEVTAPDSGECCCPCHSLSVKGLARLRDSRSRLQSECEMLHRRREIMLHQLTQIHQRTNLLYTPMHDRRLASDVEMFHNLSSRLRHQELRCRHLQSALKHHQRQTDKLMQSAWDQHRADISSVQKTLHNTQEKLLHQSKLCKQQMERLAASDLLVKDLYKENAHLSALVQKLEEQNLFVDQSIHASTV</sequence>
<comment type="subcellular location">
    <subcellularLocation>
        <location evidence="1">Cytoplasm</location>
        <location evidence="1">Cytoskeleton</location>
        <location evidence="1">Microtubule organizing center</location>
        <location evidence="1">Centrosome</location>
    </subcellularLocation>
</comment>
<accession>A0A1B6LFH0</accession>
<dbReference type="AlphaFoldDB" id="A0A1B6LFH0"/>
<evidence type="ECO:0000256" key="1">
    <source>
        <dbReference type="ARBA" id="ARBA00004300"/>
    </source>
</evidence>
<evidence type="ECO:0000313" key="6">
    <source>
        <dbReference type="EMBL" id="JAT22422.1"/>
    </source>
</evidence>
<organism evidence="6">
    <name type="scientific">Graphocephala atropunctata</name>
    <dbReference type="NCBI Taxonomy" id="36148"/>
    <lineage>
        <taxon>Eukaryota</taxon>
        <taxon>Metazoa</taxon>
        <taxon>Ecdysozoa</taxon>
        <taxon>Arthropoda</taxon>
        <taxon>Hexapoda</taxon>
        <taxon>Insecta</taxon>
        <taxon>Pterygota</taxon>
        <taxon>Neoptera</taxon>
        <taxon>Paraneoptera</taxon>
        <taxon>Hemiptera</taxon>
        <taxon>Auchenorrhyncha</taxon>
        <taxon>Membracoidea</taxon>
        <taxon>Cicadellidae</taxon>
        <taxon>Cicadellinae</taxon>
        <taxon>Cicadellini</taxon>
        <taxon>Graphocephala</taxon>
    </lineage>
</organism>
<dbReference type="EMBL" id="GEBQ01017555">
    <property type="protein sequence ID" value="JAT22422.1"/>
    <property type="molecule type" value="Transcribed_RNA"/>
</dbReference>
<feature type="non-terminal residue" evidence="6">
    <location>
        <position position="1"/>
    </location>
</feature>
<dbReference type="PANTHER" id="PTHR18905:SF13">
    <property type="entry name" value="NON-CENTROSOMAL MICROTUBULE ARRAY"/>
    <property type="match status" value="1"/>
</dbReference>
<dbReference type="PANTHER" id="PTHR18905">
    <property type="entry name" value="NINEIN"/>
    <property type="match status" value="1"/>
</dbReference>
<name>A0A1B6LFH0_9HEMI</name>
<reference evidence="6" key="1">
    <citation type="submission" date="2015-11" db="EMBL/GenBank/DDBJ databases">
        <title>De novo transcriptome assembly of four potential Pierce s Disease insect vectors from Arizona vineyards.</title>
        <authorList>
            <person name="Tassone E.E."/>
        </authorList>
    </citation>
    <scope>NUCLEOTIDE SEQUENCE</scope>
</reference>
<dbReference type="GO" id="GO:0034454">
    <property type="term" value="P:microtubule anchoring at centrosome"/>
    <property type="evidence" value="ECO:0007669"/>
    <property type="project" value="TreeGrafter"/>
</dbReference>
<keyword evidence="2" id="KW-0963">Cytoplasm</keyword>
<protein>
    <submittedName>
        <fullName evidence="6">Uncharacterized protein</fullName>
    </submittedName>
</protein>
<feature type="coiled-coil region" evidence="5">
    <location>
        <begin position="46"/>
        <end position="129"/>
    </location>
</feature>
<evidence type="ECO:0000256" key="4">
    <source>
        <dbReference type="ARBA" id="ARBA00023212"/>
    </source>
</evidence>
<keyword evidence="3" id="KW-0597">Phosphoprotein</keyword>
<evidence type="ECO:0000256" key="2">
    <source>
        <dbReference type="ARBA" id="ARBA00022490"/>
    </source>
</evidence>
<keyword evidence="4" id="KW-0206">Cytoskeleton</keyword>
<gene>
    <name evidence="6" type="ORF">g.24784</name>
</gene>
<proteinExistence type="predicted"/>